<dbReference type="EnsemblPlants" id="TraesCS3B02G072300.1">
    <property type="protein sequence ID" value="TraesCS3B02G072300.1"/>
    <property type="gene ID" value="TraesCS3B02G072300"/>
</dbReference>
<dbReference type="InterPro" id="IPR004158">
    <property type="entry name" value="DUF247_pln"/>
</dbReference>
<dbReference type="AlphaFoldDB" id="A0A3B6FG72"/>
<dbReference type="Gramene" id="TraesSTA3B03G01551920.2">
    <property type="protein sequence ID" value="TraesSTA3B03G01551920.2"/>
    <property type="gene ID" value="TraesSTA3B03G01551920"/>
</dbReference>
<dbReference type="Pfam" id="PF03140">
    <property type="entry name" value="DUF247"/>
    <property type="match status" value="2"/>
</dbReference>
<dbReference type="Gramene" id="TraesNOR3B03G01581200.2">
    <property type="protein sequence ID" value="TraesNOR3B03G01581200.2"/>
    <property type="gene ID" value="TraesNOR3B03G01581200"/>
</dbReference>
<dbReference type="PANTHER" id="PTHR31549">
    <property type="entry name" value="PROTEIN, PUTATIVE (DUF247)-RELATED-RELATED"/>
    <property type="match status" value="1"/>
</dbReference>
<dbReference type="PANTHER" id="PTHR31549:SF153">
    <property type="match status" value="1"/>
</dbReference>
<dbReference type="OrthoDB" id="1849062at2759"/>
<dbReference type="Gramene" id="TraesCLE_scaffold_000098_01G000800.1">
    <property type="protein sequence ID" value="TraesCLE_scaffold_000098_01G000800.1"/>
    <property type="gene ID" value="TraesCLE_scaffold_000098_01G000800"/>
</dbReference>
<dbReference type="Gramene" id="TraesCAD_scaffold_000476_01G000400.1">
    <property type="protein sequence ID" value="TraesCAD_scaffold_000476_01G000400.1"/>
    <property type="gene ID" value="TraesCAD_scaffold_000476_01G000400"/>
</dbReference>
<sequence length="403" mass="45401">MAIEDHPPEPTRIPAEEWKQTANEFTSCVWESKFHRFPASLRDLGERYIEPMVVAIGPYHHGIPKLEEMEKLKMVAAHCFIEDSGHSPEEIYGAVSAVAGMARGLYVGDEVADPSLQRALICNRVCIENDIMLLENQIPWSVVDILNGLSGAPAPVDKFISIMGSMFQIGQRGSVGIGSFLTLLSTGCNPPHLLALFRMEKVGPVHRSYVELPSTLPFTIRATDLARMSIRIKPCMTPYFCDMGIWIAKIFSYLFLPPLFLDETRACWLVNMAALEVCTASNDREDIRKLHTAVCSYLALLAMLMNREEDVEELHKKQILQANLTDKETLDFFKNLVKRLDGGPVYNSIVAEIQQYKETTSWIKVYGFIQDNTKIILTMLPIIGFLAGILRTLLSLNSRQQYN</sequence>
<dbReference type="Gramene" id="TraesJUL3B03G01571660.2">
    <property type="protein sequence ID" value="TraesJUL3B03G01571660.2"/>
    <property type="gene ID" value="TraesJUL3B03G01571660"/>
</dbReference>
<dbReference type="OMA" id="EMCTEAS"/>
<dbReference type="Proteomes" id="UP000019116">
    <property type="component" value="Chromosome 3B"/>
</dbReference>
<keyword evidence="1" id="KW-0812">Transmembrane</keyword>
<evidence type="ECO:0000313" key="2">
    <source>
        <dbReference type="EnsemblPlants" id="TraesCS3B02G072300.1"/>
    </source>
</evidence>
<dbReference type="Gramene" id="TraesSYM3B03G01582400.2">
    <property type="protein sequence ID" value="TraesSYM3B03G01582400.2"/>
    <property type="gene ID" value="TraesSYM3B03G01582400"/>
</dbReference>
<dbReference type="Gramene" id="TraesCS3B03G0166000.1">
    <property type="protein sequence ID" value="TraesCS3B03G0166000.1.CDS"/>
    <property type="gene ID" value="TraesCS3B03G0166000"/>
</dbReference>
<feature type="transmembrane region" description="Helical" evidence="1">
    <location>
        <begin position="375"/>
        <end position="394"/>
    </location>
</feature>
<dbReference type="Gramene" id="TraesARI3B03G01582760.2">
    <property type="protein sequence ID" value="TraesARI3B03G01582760.2"/>
    <property type="gene ID" value="TraesARI3B03G01582760"/>
</dbReference>
<dbReference type="SMR" id="A0A3B6FG72"/>
<accession>A0A3B6FG72</accession>
<keyword evidence="3" id="KW-1185">Reference proteome</keyword>
<dbReference type="Gramene" id="TraesROB_scaffold_000354_01G000500.1">
    <property type="protein sequence ID" value="TraesROB_scaffold_000354_01G000500.1"/>
    <property type="gene ID" value="TraesROB_scaffold_000354_01G000500"/>
</dbReference>
<reference evidence="2" key="2">
    <citation type="submission" date="2018-10" db="UniProtKB">
        <authorList>
            <consortium name="EnsemblPlants"/>
        </authorList>
    </citation>
    <scope>IDENTIFICATION</scope>
</reference>
<dbReference type="Gramene" id="TraesLDM3B03G01559990.2">
    <property type="protein sequence ID" value="TraesLDM3B03G01559990.2"/>
    <property type="gene ID" value="TraesLDM3B03G01559990"/>
</dbReference>
<name>A0A3B6FG72_WHEAT</name>
<dbReference type="Gramene" id="TraesCS3B02G072300.1">
    <property type="protein sequence ID" value="TraesCS3B02G072300.1"/>
    <property type="gene ID" value="TraesCS3B02G072300"/>
</dbReference>
<dbReference type="Gramene" id="TraesJAG3B03G01567860.2">
    <property type="protein sequence ID" value="TraesJAG3B03G01567860.2"/>
    <property type="gene ID" value="TraesJAG3B03G01567860"/>
</dbReference>
<keyword evidence="1" id="KW-0472">Membrane</keyword>
<dbReference type="Gramene" id="TraesPARA_EIv1.0_1031040.2">
    <property type="protein sequence ID" value="TraesPARA_EIv1.0_1031040.2.CDS"/>
    <property type="gene ID" value="TraesPARA_EIv1.0_1031040"/>
</dbReference>
<dbReference type="STRING" id="4565.A0A3B6FG72"/>
<protein>
    <submittedName>
        <fullName evidence="2">Uncharacterized protein</fullName>
    </submittedName>
</protein>
<reference evidence="2" key="1">
    <citation type="submission" date="2018-08" db="EMBL/GenBank/DDBJ databases">
        <authorList>
            <person name="Rossello M."/>
        </authorList>
    </citation>
    <scope>NUCLEOTIDE SEQUENCE [LARGE SCALE GENOMIC DNA]</scope>
    <source>
        <strain evidence="2">cv. Chinese Spring</strain>
    </source>
</reference>
<evidence type="ECO:0000256" key="1">
    <source>
        <dbReference type="SAM" id="Phobius"/>
    </source>
</evidence>
<proteinExistence type="predicted"/>
<evidence type="ECO:0000313" key="3">
    <source>
        <dbReference type="Proteomes" id="UP000019116"/>
    </source>
</evidence>
<keyword evidence="1" id="KW-1133">Transmembrane helix</keyword>
<organism evidence="2">
    <name type="scientific">Triticum aestivum</name>
    <name type="common">Wheat</name>
    <dbReference type="NCBI Taxonomy" id="4565"/>
    <lineage>
        <taxon>Eukaryota</taxon>
        <taxon>Viridiplantae</taxon>
        <taxon>Streptophyta</taxon>
        <taxon>Embryophyta</taxon>
        <taxon>Tracheophyta</taxon>
        <taxon>Spermatophyta</taxon>
        <taxon>Magnoliopsida</taxon>
        <taxon>Liliopsida</taxon>
        <taxon>Poales</taxon>
        <taxon>Poaceae</taxon>
        <taxon>BOP clade</taxon>
        <taxon>Pooideae</taxon>
        <taxon>Triticodae</taxon>
        <taxon>Triticeae</taxon>
        <taxon>Triticinae</taxon>
        <taxon>Triticum</taxon>
    </lineage>
</organism>
<dbReference type="Gramene" id="TraesRN3B0100165300.1">
    <property type="protein sequence ID" value="TraesRN3B0100165300.1"/>
    <property type="gene ID" value="TraesRN3B0100165300"/>
</dbReference>